<dbReference type="SMART" id="SM00283">
    <property type="entry name" value="MA"/>
    <property type="match status" value="1"/>
</dbReference>
<evidence type="ECO:0000256" key="1">
    <source>
        <dbReference type="ARBA" id="ARBA00023224"/>
    </source>
</evidence>
<feature type="domain" description="Methyl-accepting transducer" evidence="5">
    <location>
        <begin position="437"/>
        <end position="680"/>
    </location>
</feature>
<dbReference type="Gene3D" id="1.10.287.950">
    <property type="entry name" value="Methyl-accepting chemotaxis protein"/>
    <property type="match status" value="1"/>
</dbReference>
<evidence type="ECO:0000256" key="4">
    <source>
        <dbReference type="SAM" id="SignalP"/>
    </source>
</evidence>
<evidence type="ECO:0000259" key="5">
    <source>
        <dbReference type="PROSITE" id="PS50111"/>
    </source>
</evidence>
<keyword evidence="4" id="KW-0732">Signal</keyword>
<dbReference type="SUPFAM" id="SSF58104">
    <property type="entry name" value="Methyl-accepting chemotaxis protein (MCP) signaling domain"/>
    <property type="match status" value="1"/>
</dbReference>
<dbReference type="EMBL" id="FNUY01000002">
    <property type="protein sequence ID" value="SEF90714.1"/>
    <property type="molecule type" value="Genomic_DNA"/>
</dbReference>
<evidence type="ECO:0000259" key="6">
    <source>
        <dbReference type="PROSITE" id="PS50885"/>
    </source>
</evidence>
<organism evidence="7 8">
    <name type="scientific">Bosea lathyri</name>
    <dbReference type="NCBI Taxonomy" id="1036778"/>
    <lineage>
        <taxon>Bacteria</taxon>
        <taxon>Pseudomonadati</taxon>
        <taxon>Pseudomonadota</taxon>
        <taxon>Alphaproteobacteria</taxon>
        <taxon>Hyphomicrobiales</taxon>
        <taxon>Boseaceae</taxon>
        <taxon>Bosea</taxon>
    </lineage>
</organism>
<dbReference type="PANTHER" id="PTHR32089:SF112">
    <property type="entry name" value="LYSOZYME-LIKE PROTEIN-RELATED"/>
    <property type="match status" value="1"/>
</dbReference>
<reference evidence="7 8" key="1">
    <citation type="submission" date="2016-10" db="EMBL/GenBank/DDBJ databases">
        <authorList>
            <person name="de Groot N.N."/>
        </authorList>
    </citation>
    <scope>NUCLEOTIDE SEQUENCE [LARGE SCALE GENOMIC DNA]</scope>
    <source>
        <strain evidence="7 8">DSM 26656</strain>
    </source>
</reference>
<dbReference type="GO" id="GO:0007165">
    <property type="term" value="P:signal transduction"/>
    <property type="evidence" value="ECO:0007669"/>
    <property type="project" value="UniProtKB-KW"/>
</dbReference>
<evidence type="ECO:0000313" key="7">
    <source>
        <dbReference type="EMBL" id="SEF90714.1"/>
    </source>
</evidence>
<dbReference type="PROSITE" id="PS50111">
    <property type="entry name" value="CHEMOTAXIS_TRANSDUC_2"/>
    <property type="match status" value="1"/>
</dbReference>
<protein>
    <submittedName>
        <fullName evidence="7">Methyl-accepting chemotaxis protein</fullName>
    </submittedName>
</protein>
<dbReference type="PANTHER" id="PTHR32089">
    <property type="entry name" value="METHYL-ACCEPTING CHEMOTAXIS PROTEIN MCPB"/>
    <property type="match status" value="1"/>
</dbReference>
<evidence type="ECO:0000256" key="2">
    <source>
        <dbReference type="ARBA" id="ARBA00029447"/>
    </source>
</evidence>
<dbReference type="GO" id="GO:0016020">
    <property type="term" value="C:membrane"/>
    <property type="evidence" value="ECO:0007669"/>
    <property type="project" value="InterPro"/>
</dbReference>
<feature type="chain" id="PRO_5009287599" evidence="4">
    <location>
        <begin position="20"/>
        <end position="700"/>
    </location>
</feature>
<name>A0A1H5VTZ7_9HYPH</name>
<dbReference type="PROSITE" id="PS50885">
    <property type="entry name" value="HAMP"/>
    <property type="match status" value="1"/>
</dbReference>
<dbReference type="InterPro" id="IPR003660">
    <property type="entry name" value="HAMP_dom"/>
</dbReference>
<dbReference type="Pfam" id="PF00015">
    <property type="entry name" value="MCPsignal"/>
    <property type="match status" value="1"/>
</dbReference>
<proteinExistence type="inferred from homology"/>
<dbReference type="Gene3D" id="6.10.340.10">
    <property type="match status" value="1"/>
</dbReference>
<keyword evidence="1 3" id="KW-0807">Transducer</keyword>
<feature type="signal peptide" evidence="4">
    <location>
        <begin position="1"/>
        <end position="19"/>
    </location>
</feature>
<comment type="similarity">
    <text evidence="2">Belongs to the methyl-accepting chemotaxis (MCP) protein family.</text>
</comment>
<feature type="domain" description="HAMP" evidence="6">
    <location>
        <begin position="349"/>
        <end position="402"/>
    </location>
</feature>
<keyword evidence="8" id="KW-1185">Reference proteome</keyword>
<gene>
    <name evidence="7" type="ORF">SAMN04488115_102434</name>
</gene>
<dbReference type="AlphaFoldDB" id="A0A1H5VTZ7"/>
<dbReference type="InterPro" id="IPR004089">
    <property type="entry name" value="MCPsignal_dom"/>
</dbReference>
<sequence>MLALACLAALAVGWSAYHAVSVWARDAVHERLNLLAESHAKAIERRWDRLRSELSVQARSAYAVSSLDEIGKWMELGPHDLKAVTSYYRGDASLDQDARMTRTGAGHPHGYSWRHLPIHQTYLAALKQFDYADIFLISHKGRVVYSVTKGPEFGRLLSEADLADTNLAKVVAAAATAPAGEQVALDFTPYDLAGGEPRAFLAQQFRSVEDDSDAQMGTLVIAISTSFIDNVLATISGASRDISTYVVGNDGFMRSDPAARRLASAPRETLDQRRLVAAGGNMLQLTSRDDAPLVAAGREVRIGNATWLLWLTEPEEAAFAVVKKIDRAIFVAGLSVLGPLLLVALVLGLSVARPIGGLAVALAGVAAGRTNMRIPGADRRDEIGAIARAVQRIRENLLEDEEARRREREESDREGQLQRATLLSDLASDLERSILGVTGAVSAAAEELSVTANELSSGARQTQASAGTVHDSTSRAIASIRSIEGAAQELRHAIDRLDSDVQSSDRSARSAKDYADEMGTVVDSLATGAARVSDVIGLISEIAAQTNLLALNATIEAARAGEAGRGFAVVALEVKGLSGQTARAIDDISRQIATMNQATSATVEAIAGIRDMIGGLSDAVRRTAETMRHQHGVTHAIVADVGAATGEFSRIGEATSLVSSASQQTSEAAAAVSRASSELTGLAQSLKSRVDQFIAQVRAA</sequence>
<dbReference type="SMART" id="SM00304">
    <property type="entry name" value="HAMP"/>
    <property type="match status" value="2"/>
</dbReference>
<evidence type="ECO:0000256" key="3">
    <source>
        <dbReference type="PROSITE-ProRule" id="PRU00284"/>
    </source>
</evidence>
<accession>A0A1H5VTZ7</accession>
<evidence type="ECO:0000313" key="8">
    <source>
        <dbReference type="Proteomes" id="UP000236743"/>
    </source>
</evidence>
<dbReference type="Proteomes" id="UP000236743">
    <property type="component" value="Unassembled WGS sequence"/>
</dbReference>
<dbReference type="Pfam" id="PF00672">
    <property type="entry name" value="HAMP"/>
    <property type="match status" value="1"/>
</dbReference>